<reference evidence="2 3" key="1">
    <citation type="submission" date="2023-05" db="EMBL/GenBank/DDBJ databases">
        <title>Draft genome sequence of Streptomyces sp. B-S-A12 isolated from a cave soil in Thailand.</title>
        <authorList>
            <person name="Chamroensaksri N."/>
            <person name="Muangham S."/>
        </authorList>
    </citation>
    <scope>NUCLEOTIDE SEQUENCE [LARGE SCALE GENOMIC DNA]</scope>
    <source>
        <strain evidence="2 3">B-S-A12</strain>
    </source>
</reference>
<keyword evidence="3" id="KW-1185">Reference proteome</keyword>
<dbReference type="InterPro" id="IPR045652">
    <property type="entry name" value="DUF6397"/>
</dbReference>
<proteinExistence type="predicted"/>
<feature type="compositionally biased region" description="Basic and acidic residues" evidence="1">
    <location>
        <begin position="338"/>
        <end position="352"/>
    </location>
</feature>
<dbReference type="Pfam" id="PF19934">
    <property type="entry name" value="DUF6397"/>
    <property type="match status" value="1"/>
</dbReference>
<name>A0ABT6T5E2_9ACTN</name>
<feature type="compositionally biased region" description="Polar residues" evidence="1">
    <location>
        <begin position="271"/>
        <end position="306"/>
    </location>
</feature>
<dbReference type="EMBL" id="JASCIS010000047">
    <property type="protein sequence ID" value="MDI3423060.1"/>
    <property type="molecule type" value="Genomic_DNA"/>
</dbReference>
<evidence type="ECO:0000256" key="1">
    <source>
        <dbReference type="SAM" id="MobiDB-lite"/>
    </source>
</evidence>
<comment type="caution">
    <text evidence="2">The sequence shown here is derived from an EMBL/GenBank/DDBJ whole genome shotgun (WGS) entry which is preliminary data.</text>
</comment>
<accession>A0ABT6T5E2</accession>
<protein>
    <submittedName>
        <fullName evidence="2">DUF6397 family protein</fullName>
    </submittedName>
</protein>
<gene>
    <name evidence="2" type="ORF">QIT00_31710</name>
</gene>
<evidence type="ECO:0000313" key="3">
    <source>
        <dbReference type="Proteomes" id="UP001237105"/>
    </source>
</evidence>
<sequence length="372" mass="40822">MTGKAVPTKPVQALTASYAPSRAAVDLSLKRTELLLAVQLGLVRTTAGQDPGRWRIPRAEIERLQSAQGFPDTLRERVKLVGTTEGAELMGITRDRFTKLARLGFLTPAKFYLNRYRTLVWLYLADDVRQFAEANASLLSGKAPVTLRTRLGAGEDRRARNWRERHCGHLLRLARDPWQSAAVTASMLDPTQVADIVPDPYERAYLNRLRPESTTLPGAPDSPTAQAAAHVLQADDPDEIRWLRTTLALGIDEARNDRPAPRPREAPPKTPSSATDTPAQASPLNTAAAPQSNTPRGVEPTSSTLTPAARRPYRDAVGHCDEPDEPGGGVERGPCETPSEHRDQRDQRDREAAPATGPTRRGLLGWLSRRQG</sequence>
<feature type="compositionally biased region" description="Basic and acidic residues" evidence="1">
    <location>
        <begin position="252"/>
        <end position="267"/>
    </location>
</feature>
<dbReference type="RefSeq" id="WP_282538912.1">
    <property type="nucleotide sequence ID" value="NZ_JASCIS010000047.1"/>
</dbReference>
<feature type="compositionally biased region" description="Basic and acidic residues" evidence="1">
    <location>
        <begin position="312"/>
        <end position="321"/>
    </location>
</feature>
<feature type="region of interest" description="Disordered" evidence="1">
    <location>
        <begin position="252"/>
        <end position="372"/>
    </location>
</feature>
<evidence type="ECO:0000313" key="2">
    <source>
        <dbReference type="EMBL" id="MDI3423060.1"/>
    </source>
</evidence>
<dbReference type="Proteomes" id="UP001237105">
    <property type="component" value="Unassembled WGS sequence"/>
</dbReference>
<organism evidence="2 3">
    <name type="scientific">Streptomyces luteolus</name>
    <dbReference type="NCBI Taxonomy" id="3043615"/>
    <lineage>
        <taxon>Bacteria</taxon>
        <taxon>Bacillati</taxon>
        <taxon>Actinomycetota</taxon>
        <taxon>Actinomycetes</taxon>
        <taxon>Kitasatosporales</taxon>
        <taxon>Streptomycetaceae</taxon>
        <taxon>Streptomyces</taxon>
    </lineage>
</organism>